<gene>
    <name evidence="1" type="ordered locus">VIT_03s0091g00840</name>
</gene>
<organism evidence="1 2">
    <name type="scientific">Vitis vinifera</name>
    <name type="common">Grape</name>
    <dbReference type="NCBI Taxonomy" id="29760"/>
    <lineage>
        <taxon>Eukaryota</taxon>
        <taxon>Viridiplantae</taxon>
        <taxon>Streptophyta</taxon>
        <taxon>Embryophyta</taxon>
        <taxon>Tracheophyta</taxon>
        <taxon>Spermatophyta</taxon>
        <taxon>Magnoliopsida</taxon>
        <taxon>eudicotyledons</taxon>
        <taxon>Gunneridae</taxon>
        <taxon>Pentapetalae</taxon>
        <taxon>rosids</taxon>
        <taxon>Vitales</taxon>
        <taxon>Vitaceae</taxon>
        <taxon>Viteae</taxon>
        <taxon>Vitis</taxon>
    </lineage>
</organism>
<dbReference type="EMBL" id="FN595242">
    <property type="protein sequence ID" value="CBI22454.3"/>
    <property type="molecule type" value="Genomic_DNA"/>
</dbReference>
<reference evidence="2" key="1">
    <citation type="journal article" date="2007" name="Nature">
        <title>The grapevine genome sequence suggests ancestral hexaploidization in major angiosperm phyla.</title>
        <authorList>
            <consortium name="The French-Italian Public Consortium for Grapevine Genome Characterization."/>
            <person name="Jaillon O."/>
            <person name="Aury J.-M."/>
            <person name="Noel B."/>
            <person name="Policriti A."/>
            <person name="Clepet C."/>
            <person name="Casagrande A."/>
            <person name="Choisne N."/>
            <person name="Aubourg S."/>
            <person name="Vitulo N."/>
            <person name="Jubin C."/>
            <person name="Vezzi A."/>
            <person name="Legeai F."/>
            <person name="Hugueney P."/>
            <person name="Dasilva C."/>
            <person name="Horner D."/>
            <person name="Mica E."/>
            <person name="Jublot D."/>
            <person name="Poulain J."/>
            <person name="Bruyere C."/>
            <person name="Billault A."/>
            <person name="Segurens B."/>
            <person name="Gouyvenoux M."/>
            <person name="Ugarte E."/>
            <person name="Cattonaro F."/>
            <person name="Anthouard V."/>
            <person name="Vico V."/>
            <person name="Del Fabbro C."/>
            <person name="Alaux M."/>
            <person name="Di Gaspero G."/>
            <person name="Dumas V."/>
            <person name="Felice N."/>
            <person name="Paillard S."/>
            <person name="Juman I."/>
            <person name="Moroldo M."/>
            <person name="Scalabrin S."/>
            <person name="Canaguier A."/>
            <person name="Le Clainche I."/>
            <person name="Malacrida G."/>
            <person name="Durand E."/>
            <person name="Pesole G."/>
            <person name="Laucou V."/>
            <person name="Chatelet P."/>
            <person name="Merdinoglu D."/>
            <person name="Delledonne M."/>
            <person name="Pezzotti M."/>
            <person name="Lecharny A."/>
            <person name="Scarpelli C."/>
            <person name="Artiguenave F."/>
            <person name="Pe M.E."/>
            <person name="Valle G."/>
            <person name="Morgante M."/>
            <person name="Caboche M."/>
            <person name="Adam-Blondon A.-F."/>
            <person name="Weissenbach J."/>
            <person name="Quetier F."/>
            <person name="Wincker P."/>
        </authorList>
    </citation>
    <scope>NUCLEOTIDE SEQUENCE [LARGE SCALE GENOMIC DNA]</scope>
    <source>
        <strain evidence="2">cv. Pinot noir / PN40024</strain>
    </source>
</reference>
<protein>
    <submittedName>
        <fullName evidence="1">Uncharacterized protein</fullName>
    </submittedName>
</protein>
<dbReference type="HOGENOM" id="CLU_2781070_0_0_1"/>
<evidence type="ECO:0000313" key="1">
    <source>
        <dbReference type="EMBL" id="CBI22454.3"/>
    </source>
</evidence>
<sequence>MTGPDCNASIVLTDKGDLLRASYVNYLKSIKEDFCSSRNHQEVLIKGKHFHSGGIHFWWDDYCKGKAQQ</sequence>
<name>D7SXQ4_VITVI</name>
<proteinExistence type="predicted"/>
<evidence type="ECO:0000313" key="2">
    <source>
        <dbReference type="Proteomes" id="UP000009183"/>
    </source>
</evidence>
<dbReference type="InParanoid" id="D7SXQ4"/>
<keyword evidence="2" id="KW-1185">Reference proteome</keyword>
<dbReference type="AlphaFoldDB" id="D7SXQ4"/>
<accession>D7SXQ4</accession>
<dbReference type="Proteomes" id="UP000009183">
    <property type="component" value="Chromosome 3"/>
</dbReference>
<dbReference type="PaxDb" id="29760-VIT_03s0091g00840.t01"/>